<evidence type="ECO:0000313" key="2">
    <source>
        <dbReference type="EMBL" id="UFW84468.1"/>
    </source>
</evidence>
<protein>
    <submittedName>
        <fullName evidence="2">Uncharacterized protein</fullName>
    </submittedName>
</protein>
<accession>A0ABY3QF31</accession>
<organism evidence="2 3">
    <name type="scientific">Bradyrhizobium barranii</name>
    <dbReference type="NCBI Taxonomy" id="2992140"/>
    <lineage>
        <taxon>Bacteria</taxon>
        <taxon>Pseudomonadati</taxon>
        <taxon>Pseudomonadota</taxon>
        <taxon>Alphaproteobacteria</taxon>
        <taxon>Hyphomicrobiales</taxon>
        <taxon>Nitrobacteraceae</taxon>
        <taxon>Bradyrhizobium</taxon>
    </lineage>
</organism>
<name>A0ABY3QF31_9BRAD</name>
<feature type="region of interest" description="Disordered" evidence="1">
    <location>
        <begin position="27"/>
        <end position="50"/>
    </location>
</feature>
<keyword evidence="3" id="KW-1185">Reference proteome</keyword>
<dbReference type="EMBL" id="CP088100">
    <property type="protein sequence ID" value="UFW84468.1"/>
    <property type="molecule type" value="Genomic_DNA"/>
</dbReference>
<dbReference type="RefSeq" id="WP_231142477.1">
    <property type="nucleotide sequence ID" value="NZ_CP088100.1"/>
</dbReference>
<gene>
    <name evidence="2" type="ORF">BjapCC829_31605</name>
</gene>
<evidence type="ECO:0000256" key="1">
    <source>
        <dbReference type="SAM" id="MobiDB-lite"/>
    </source>
</evidence>
<reference evidence="2" key="1">
    <citation type="submission" date="2021-11" db="EMBL/GenBank/DDBJ databases">
        <title>Australian commercial rhizobial inoculants.</title>
        <authorList>
            <person name="Kohlmeier M.G."/>
            <person name="O'Hara G.W."/>
            <person name="Colombi E."/>
            <person name="Ramsay J.P."/>
            <person name="Terpolilli J."/>
        </authorList>
    </citation>
    <scope>NUCLEOTIDE SEQUENCE</scope>
    <source>
        <strain evidence="2">CC829</strain>
    </source>
</reference>
<proteinExistence type="predicted"/>
<evidence type="ECO:0000313" key="3">
    <source>
        <dbReference type="Proteomes" id="UP001430990"/>
    </source>
</evidence>
<sequence>MSDQPLSNSPPPQTHDLLIGAVHENGDGIALTHHGPDQQQQRRRLDRLGRRRIDPFDRRCGDRDRRMAEKIGCS</sequence>
<dbReference type="Proteomes" id="UP001430990">
    <property type="component" value="Chromosome"/>
</dbReference>